<evidence type="ECO:0000256" key="4">
    <source>
        <dbReference type="ARBA" id="ARBA00022547"/>
    </source>
</evidence>
<dbReference type="STRING" id="658196.A0A397TD12"/>
<sequence length="85" mass="9612">MASTNVKVARWAALALGITYGFVHKKSLVNSEAKKKAIAEYKHKEELINEAKLAYSASKKHDDVITDPNDPNFDLEKLINHFEKK</sequence>
<name>A0A397TD12_9GLOM</name>
<evidence type="ECO:0000256" key="1">
    <source>
        <dbReference type="ARBA" id="ARBA00004273"/>
    </source>
</evidence>
<comment type="subcellular location">
    <subcellularLocation>
        <location evidence="1 11">Mitochondrion inner membrane</location>
    </subcellularLocation>
</comment>
<dbReference type="OrthoDB" id="2125027at2759"/>
<evidence type="ECO:0000256" key="2">
    <source>
        <dbReference type="ARBA" id="ARBA00007333"/>
    </source>
</evidence>
<keyword evidence="8 11" id="KW-0496">Mitochondrion</keyword>
<keyword evidence="13" id="KW-1185">Reference proteome</keyword>
<dbReference type="GO" id="GO:0045259">
    <property type="term" value="C:proton-transporting ATP synthase complex"/>
    <property type="evidence" value="ECO:0007669"/>
    <property type="project" value="UniProtKB-UniRule"/>
</dbReference>
<proteinExistence type="inferred from homology"/>
<comment type="subunit">
    <text evidence="11">F-type ATPases have 2 components, CF(1) - the catalytic core - and CF(0) - the membrane proton channel. CF(1) and CF(0) have multiple subunits.</text>
</comment>
<evidence type="ECO:0000313" key="12">
    <source>
        <dbReference type="EMBL" id="RIA92851.1"/>
    </source>
</evidence>
<dbReference type="AlphaFoldDB" id="A0A397TD12"/>
<keyword evidence="5 11" id="KW-0375">Hydrogen ion transport</keyword>
<evidence type="ECO:0000256" key="5">
    <source>
        <dbReference type="ARBA" id="ARBA00022781"/>
    </source>
</evidence>
<keyword evidence="9" id="KW-0472">Membrane</keyword>
<evidence type="ECO:0000256" key="11">
    <source>
        <dbReference type="RuleBase" id="RU367005"/>
    </source>
</evidence>
<dbReference type="InterPro" id="IPR008386">
    <property type="entry name" value="ATP_synth_F0_esu_mt"/>
</dbReference>
<keyword evidence="6 11" id="KW-0999">Mitochondrion inner membrane</keyword>
<protein>
    <recommendedName>
        <fullName evidence="11">ATP synthase F(0) complex subunit e, mitochondrial</fullName>
    </recommendedName>
</protein>
<keyword evidence="7 11" id="KW-0406">Ion transport</keyword>
<evidence type="ECO:0000256" key="8">
    <source>
        <dbReference type="ARBA" id="ARBA00023128"/>
    </source>
</evidence>
<comment type="caution">
    <text evidence="12">The sequence shown here is derived from an EMBL/GenBank/DDBJ whole genome shotgun (WGS) entry which is preliminary data.</text>
</comment>
<comment type="similarity">
    <text evidence="2 11">Belongs to the ATPase e subunit family.</text>
</comment>
<keyword evidence="4 11" id="KW-0138">CF(0)</keyword>
<dbReference type="GO" id="GO:0015078">
    <property type="term" value="F:proton transmembrane transporter activity"/>
    <property type="evidence" value="ECO:0007669"/>
    <property type="project" value="InterPro"/>
</dbReference>
<dbReference type="GO" id="GO:0005743">
    <property type="term" value="C:mitochondrial inner membrane"/>
    <property type="evidence" value="ECO:0007669"/>
    <property type="project" value="UniProtKB-SubCell"/>
</dbReference>
<dbReference type="GO" id="GO:0015986">
    <property type="term" value="P:proton motive force-driven ATP synthesis"/>
    <property type="evidence" value="ECO:0007669"/>
    <property type="project" value="InterPro"/>
</dbReference>
<comment type="function">
    <text evidence="11">Subunit e, of the mitochondrial membrane ATP synthase complex (F(1)F(0) ATP synthase or Complex V) that produces ATP from ADP in the presence of a proton gradient across the membrane which is generated by electron transport complexes of the respiratory chain. ATP synthase complex consist of a soluble F(1) head domain - the catalytic core - and a membrane F(1) domain - the membrane proton channel. These two domains are linked by a central stalk rotating inside the F(1) region and a stationary peripheral stalk. During catalysis, ATP synthesis in the catalytic domain of F(1) is coupled via a rotary mechanism of the central stalk subunits to proton translocation. In vivo, can only synthesize ATP although its ATP hydrolase activity can be activated artificially in vitro. Part of the complex F(0) domain.</text>
</comment>
<dbReference type="Pfam" id="PF05680">
    <property type="entry name" value="ATP-synt_E"/>
    <property type="match status" value="1"/>
</dbReference>
<dbReference type="EMBL" id="QKYT01000116">
    <property type="protein sequence ID" value="RIA92851.1"/>
    <property type="molecule type" value="Genomic_DNA"/>
</dbReference>
<keyword evidence="3 11" id="KW-0813">Transport</keyword>
<keyword evidence="10 11" id="KW-0066">ATP synthesis</keyword>
<gene>
    <name evidence="12" type="ORF">C1645_820159</name>
</gene>
<evidence type="ECO:0000313" key="13">
    <source>
        <dbReference type="Proteomes" id="UP000265703"/>
    </source>
</evidence>
<evidence type="ECO:0000256" key="6">
    <source>
        <dbReference type="ARBA" id="ARBA00022792"/>
    </source>
</evidence>
<evidence type="ECO:0000256" key="10">
    <source>
        <dbReference type="ARBA" id="ARBA00023310"/>
    </source>
</evidence>
<reference evidence="12 13" key="1">
    <citation type="submission" date="2018-06" db="EMBL/GenBank/DDBJ databases">
        <title>Comparative genomics reveals the genomic features of Rhizophagus irregularis, R. cerebriforme, R. diaphanum and Gigaspora rosea, and their symbiotic lifestyle signature.</title>
        <authorList>
            <person name="Morin E."/>
            <person name="San Clemente H."/>
            <person name="Chen E.C.H."/>
            <person name="De La Providencia I."/>
            <person name="Hainaut M."/>
            <person name="Kuo A."/>
            <person name="Kohler A."/>
            <person name="Murat C."/>
            <person name="Tang N."/>
            <person name="Roy S."/>
            <person name="Loubradou J."/>
            <person name="Henrissat B."/>
            <person name="Grigoriev I.V."/>
            <person name="Corradi N."/>
            <person name="Roux C."/>
            <person name="Martin F.M."/>
        </authorList>
    </citation>
    <scope>NUCLEOTIDE SEQUENCE [LARGE SCALE GENOMIC DNA]</scope>
    <source>
        <strain evidence="12 13">DAOM 227022</strain>
    </source>
</reference>
<organism evidence="12 13">
    <name type="scientific">Glomus cerebriforme</name>
    <dbReference type="NCBI Taxonomy" id="658196"/>
    <lineage>
        <taxon>Eukaryota</taxon>
        <taxon>Fungi</taxon>
        <taxon>Fungi incertae sedis</taxon>
        <taxon>Mucoromycota</taxon>
        <taxon>Glomeromycotina</taxon>
        <taxon>Glomeromycetes</taxon>
        <taxon>Glomerales</taxon>
        <taxon>Glomeraceae</taxon>
        <taxon>Glomus</taxon>
    </lineage>
</organism>
<evidence type="ECO:0000256" key="9">
    <source>
        <dbReference type="ARBA" id="ARBA00023136"/>
    </source>
</evidence>
<evidence type="ECO:0000256" key="3">
    <source>
        <dbReference type="ARBA" id="ARBA00022448"/>
    </source>
</evidence>
<accession>A0A397TD12</accession>
<evidence type="ECO:0000256" key="7">
    <source>
        <dbReference type="ARBA" id="ARBA00023065"/>
    </source>
</evidence>
<dbReference type="Proteomes" id="UP000265703">
    <property type="component" value="Unassembled WGS sequence"/>
</dbReference>